<organism evidence="1 2">
    <name type="scientific">Dyella tabacisoli</name>
    <dbReference type="NCBI Taxonomy" id="2282381"/>
    <lineage>
        <taxon>Bacteria</taxon>
        <taxon>Pseudomonadati</taxon>
        <taxon>Pseudomonadota</taxon>
        <taxon>Gammaproteobacteria</taxon>
        <taxon>Lysobacterales</taxon>
        <taxon>Rhodanobacteraceae</taxon>
        <taxon>Dyella</taxon>
    </lineage>
</organism>
<dbReference type="EMBL" id="QQAH01000020">
    <property type="protein sequence ID" value="RDD80129.1"/>
    <property type="molecule type" value="Genomic_DNA"/>
</dbReference>
<dbReference type="RefSeq" id="WP_114847007.1">
    <property type="nucleotide sequence ID" value="NZ_JBHSPE010000010.1"/>
</dbReference>
<proteinExistence type="predicted"/>
<dbReference type="Pfam" id="PF03692">
    <property type="entry name" value="CxxCxxCC"/>
    <property type="match status" value="1"/>
</dbReference>
<protein>
    <submittedName>
        <fullName evidence="1">YkgJ family cysteine cluster protein</fullName>
    </submittedName>
</protein>
<name>A0A369UP72_9GAMM</name>
<dbReference type="InterPro" id="IPR005358">
    <property type="entry name" value="Puta_zinc/iron-chelating_dom"/>
</dbReference>
<dbReference type="AlphaFoldDB" id="A0A369UP72"/>
<dbReference type="Proteomes" id="UP000253782">
    <property type="component" value="Unassembled WGS sequence"/>
</dbReference>
<sequence length="199" mass="21714">MSIEEEVNIATAQDNARRSAASMLASLPARLQKDEDRIAAQLQRHKGNAFAKITVLHDLLNAFGAAMAPFTACKAGCDACCHYNVSLFPIEARYIEHFAGHKQRGDPLPAQDFHGQPCPFLKEGRCGIYNARPISCRLHVAFTKTAYWCSPARSSEGQFQQIDLTGIREALVDVASASGGVAHTDIRQVFGVPARWTAT</sequence>
<accession>A0A369UP72</accession>
<reference evidence="1 2" key="1">
    <citation type="submission" date="2018-07" db="EMBL/GenBank/DDBJ databases">
        <title>Dyella tabacisoli L4-6T, whole genome shotgun sequence.</title>
        <authorList>
            <person name="Zhou X.-K."/>
            <person name="Li W.-J."/>
            <person name="Duan Y.-Q."/>
        </authorList>
    </citation>
    <scope>NUCLEOTIDE SEQUENCE [LARGE SCALE GENOMIC DNA]</scope>
    <source>
        <strain evidence="1 2">L4-6</strain>
    </source>
</reference>
<keyword evidence="2" id="KW-1185">Reference proteome</keyword>
<evidence type="ECO:0000313" key="1">
    <source>
        <dbReference type="EMBL" id="RDD80129.1"/>
    </source>
</evidence>
<evidence type="ECO:0000313" key="2">
    <source>
        <dbReference type="Proteomes" id="UP000253782"/>
    </source>
</evidence>
<gene>
    <name evidence="1" type="ORF">DVJ77_18465</name>
</gene>
<comment type="caution">
    <text evidence="1">The sequence shown here is derived from an EMBL/GenBank/DDBJ whole genome shotgun (WGS) entry which is preliminary data.</text>
</comment>
<dbReference type="OrthoDB" id="9806610at2"/>